<dbReference type="GO" id="GO:0005730">
    <property type="term" value="C:nucleolus"/>
    <property type="evidence" value="ECO:0007669"/>
    <property type="project" value="UniProtKB-SubCell"/>
</dbReference>
<dbReference type="AlphaFoldDB" id="A0A0D9ZU66"/>
<dbReference type="GO" id="GO:0006417">
    <property type="term" value="P:regulation of translation"/>
    <property type="evidence" value="ECO:0007669"/>
    <property type="project" value="UniProtKB-KW"/>
</dbReference>
<dbReference type="EnsemblPlants" id="OGLUM05G03180.3">
    <property type="protein sequence ID" value="OGLUM05G03180.3"/>
    <property type="gene ID" value="OGLUM05G03180"/>
</dbReference>
<dbReference type="InterPro" id="IPR003890">
    <property type="entry name" value="MIF4G-like_typ-3"/>
</dbReference>
<reference evidence="7" key="1">
    <citation type="submission" date="2015-04" db="UniProtKB">
        <authorList>
            <consortium name="EnsemblPlants"/>
        </authorList>
    </citation>
    <scope>IDENTIFICATION</scope>
</reference>
<proteinExistence type="inferred from homology"/>
<evidence type="ECO:0000256" key="5">
    <source>
        <dbReference type="SAM" id="MobiDB-lite"/>
    </source>
</evidence>
<dbReference type="PROSITE" id="PS51366">
    <property type="entry name" value="MI"/>
    <property type="match status" value="1"/>
</dbReference>
<evidence type="ECO:0000256" key="1">
    <source>
        <dbReference type="ARBA" id="ARBA00004604"/>
    </source>
</evidence>
<dbReference type="Proteomes" id="UP000026961">
    <property type="component" value="Chromosome 5"/>
</dbReference>
<dbReference type="Pfam" id="PF02854">
    <property type="entry name" value="MIF4G"/>
    <property type="match status" value="1"/>
</dbReference>
<evidence type="ECO:0000256" key="4">
    <source>
        <dbReference type="ARBA" id="ARBA00023242"/>
    </source>
</evidence>
<feature type="domain" description="MI" evidence="6">
    <location>
        <begin position="532"/>
        <end position="648"/>
    </location>
</feature>
<feature type="region of interest" description="Disordered" evidence="5">
    <location>
        <begin position="133"/>
        <end position="235"/>
    </location>
</feature>
<dbReference type="GO" id="GO:0042274">
    <property type="term" value="P:ribosomal small subunit biogenesis"/>
    <property type="evidence" value="ECO:0007669"/>
    <property type="project" value="TreeGrafter"/>
</dbReference>
<evidence type="ECO:0000259" key="6">
    <source>
        <dbReference type="PROSITE" id="PS51366"/>
    </source>
</evidence>
<keyword evidence="3" id="KW-0810">Translation regulation</keyword>
<dbReference type="GO" id="GO:0003723">
    <property type="term" value="F:RNA binding"/>
    <property type="evidence" value="ECO:0007669"/>
    <property type="project" value="InterPro"/>
</dbReference>
<dbReference type="SUPFAM" id="SSF48371">
    <property type="entry name" value="ARM repeat"/>
    <property type="match status" value="1"/>
</dbReference>
<dbReference type="InterPro" id="IPR050781">
    <property type="entry name" value="CWC22_splicing_factor"/>
</dbReference>
<evidence type="ECO:0000313" key="8">
    <source>
        <dbReference type="Proteomes" id="UP000026961"/>
    </source>
</evidence>
<feature type="compositionally biased region" description="Acidic residues" evidence="5">
    <location>
        <begin position="212"/>
        <end position="235"/>
    </location>
</feature>
<evidence type="ECO:0000256" key="3">
    <source>
        <dbReference type="ARBA" id="ARBA00022845"/>
    </source>
</evidence>
<feature type="region of interest" description="Disordered" evidence="5">
    <location>
        <begin position="1"/>
        <end position="102"/>
    </location>
</feature>
<feature type="compositionally biased region" description="Basic and acidic residues" evidence="5">
    <location>
        <begin position="1"/>
        <end position="23"/>
    </location>
</feature>
<accession>A0A0D9ZU66</accession>
<dbReference type="Pfam" id="PF02847">
    <property type="entry name" value="MA3"/>
    <property type="match status" value="1"/>
</dbReference>
<dbReference type="PANTHER" id="PTHR18034">
    <property type="entry name" value="CELL CYCLE CONTROL PROTEIN CWF22-RELATED"/>
    <property type="match status" value="1"/>
</dbReference>
<dbReference type="SMART" id="SM00543">
    <property type="entry name" value="MIF4G"/>
    <property type="match status" value="1"/>
</dbReference>
<dbReference type="Gene3D" id="1.25.40.180">
    <property type="match status" value="1"/>
</dbReference>
<evidence type="ECO:0000313" key="7">
    <source>
        <dbReference type="EnsemblPlants" id="OGLUM05G03180.3"/>
    </source>
</evidence>
<feature type="compositionally biased region" description="Acidic residues" evidence="5">
    <location>
        <begin position="136"/>
        <end position="154"/>
    </location>
</feature>
<evidence type="ECO:0000256" key="2">
    <source>
        <dbReference type="ARBA" id="ARBA00006856"/>
    </source>
</evidence>
<keyword evidence="8" id="KW-1185">Reference proteome</keyword>
<feature type="compositionally biased region" description="Acidic residues" evidence="5">
    <location>
        <begin position="172"/>
        <end position="186"/>
    </location>
</feature>
<comment type="similarity">
    <text evidence="2">Belongs to the CWC22 family.</text>
</comment>
<dbReference type="InterPro" id="IPR003891">
    <property type="entry name" value="Initiation_fac_eIF4g_MI"/>
</dbReference>
<protein>
    <recommendedName>
        <fullName evidence="6">MI domain-containing protein</fullName>
    </recommendedName>
</protein>
<dbReference type="PANTHER" id="PTHR18034:SF4">
    <property type="entry name" value="NUCLEOLAR MIF4G DOMAIN-CONTAINING PROTEIN 1"/>
    <property type="match status" value="1"/>
</dbReference>
<organism evidence="7">
    <name type="scientific">Oryza glumipatula</name>
    <dbReference type="NCBI Taxonomy" id="40148"/>
    <lineage>
        <taxon>Eukaryota</taxon>
        <taxon>Viridiplantae</taxon>
        <taxon>Streptophyta</taxon>
        <taxon>Embryophyta</taxon>
        <taxon>Tracheophyta</taxon>
        <taxon>Spermatophyta</taxon>
        <taxon>Magnoliopsida</taxon>
        <taxon>Liliopsida</taxon>
        <taxon>Poales</taxon>
        <taxon>Poaceae</taxon>
        <taxon>BOP clade</taxon>
        <taxon>Oryzoideae</taxon>
        <taxon>Oryzeae</taxon>
        <taxon>Oryzinae</taxon>
        <taxon>Oryza</taxon>
    </lineage>
</organism>
<comment type="subcellular location">
    <subcellularLocation>
        <location evidence="1">Nucleus</location>
        <location evidence="1">Nucleolus</location>
    </subcellularLocation>
</comment>
<feature type="compositionally biased region" description="Basic residues" evidence="5">
    <location>
        <begin position="158"/>
        <end position="167"/>
    </location>
</feature>
<sequence length="732" mass="83060">MAGKEEKRSRKEKRKEARSEKQKLRFLSWVQHQGGKSKSKKPVEPSVESSPVEEKKPKKEPTNVKKRRRDTEAKPKSKSKFQEYLEMERGGAVSREEDLETERRLAKKLKVKKGKLGGPDDGMDSLFADLGFEGDFGSDDEAKEFDWNTVDDTEVDKKKGKKKKKKVKNDATEELYDGGVSEENDEAVQQSENEVDKKKGKKKKKKVKNDATEELYDGGVGEENDEAVQQSENEEPNVVELPMASKAKYVPPSLRATSNSESEEIAQIRRRVRGLLNRLSESNVESITQEIAALFISSKKYRLPGMASLVGIDFSAKILASLAKLFEDEYSKEDGLSLRNLTLLLCYLCIFDVISSDLVYDLLSVLSKRLTELDVSTVLTILQCCGMKLRGDDPSAMKDFVLSIQNSVNQLKLKAHPAGQDNGQAEMHSKRMEFMLETICDIKNNKKRPKEDPAHHTRIKKWLQKLKAEDVLLRGLTWNKLLDPDKKGQWWLSGDVSSTVGNIEEVAAVISKEVVEAQKLVQLAAAQRMNTDIRRAIFCIIMSAEDYVDAFEKLLRLDLSGKQDREITRVIVDCCLQEKMFNKYYAVLASKLCSHDKNHKFSLQYCIWDHFKELDNMELNRSMNLAKLVAEMLANFTLSLATLKVVKNLAVEVIPKRTIHFRMLFETLLQKDDAVVWNIFTRIAGLPELEILRDGIVLFIKQHVIAKDTGKDLASKFKIAKKALDNTAGVLM</sequence>
<feature type="compositionally biased region" description="Basic residues" evidence="5">
    <location>
        <begin position="198"/>
        <end position="207"/>
    </location>
</feature>
<dbReference type="InterPro" id="IPR016024">
    <property type="entry name" value="ARM-type_fold"/>
</dbReference>
<name>A0A0D9ZU66_9ORYZ</name>
<reference evidence="7" key="2">
    <citation type="submission" date="2018-05" db="EMBL/GenBank/DDBJ databases">
        <title>OgluRS3 (Oryza glumaepatula Reference Sequence Version 3).</title>
        <authorList>
            <person name="Zhang J."/>
            <person name="Kudrna D."/>
            <person name="Lee S."/>
            <person name="Talag J."/>
            <person name="Welchert J."/>
            <person name="Wing R.A."/>
        </authorList>
    </citation>
    <scope>NUCLEOTIDE SEQUENCE [LARGE SCALE GENOMIC DNA]</scope>
</reference>
<keyword evidence="4" id="KW-0539">Nucleus</keyword>
<dbReference type="Gramene" id="OGLUM05G03180.3">
    <property type="protein sequence ID" value="OGLUM05G03180.3"/>
    <property type="gene ID" value="OGLUM05G03180"/>
</dbReference>
<feature type="compositionally biased region" description="Basic and acidic residues" evidence="5">
    <location>
        <begin position="52"/>
        <end position="89"/>
    </location>
</feature>
<dbReference type="SMART" id="SM00544">
    <property type="entry name" value="MA3"/>
    <property type="match status" value="1"/>
</dbReference>